<organism evidence="1 2">
    <name type="scientific">Armillaria gallica</name>
    <name type="common">Bulbous honey fungus</name>
    <name type="synonym">Armillaria bulbosa</name>
    <dbReference type="NCBI Taxonomy" id="47427"/>
    <lineage>
        <taxon>Eukaryota</taxon>
        <taxon>Fungi</taxon>
        <taxon>Dikarya</taxon>
        <taxon>Basidiomycota</taxon>
        <taxon>Agaricomycotina</taxon>
        <taxon>Agaricomycetes</taxon>
        <taxon>Agaricomycetidae</taxon>
        <taxon>Agaricales</taxon>
        <taxon>Marasmiineae</taxon>
        <taxon>Physalacriaceae</taxon>
        <taxon>Armillaria</taxon>
    </lineage>
</organism>
<dbReference type="OrthoDB" id="10652196at2759"/>
<evidence type="ECO:0000313" key="2">
    <source>
        <dbReference type="Proteomes" id="UP000217790"/>
    </source>
</evidence>
<proteinExistence type="predicted"/>
<reference evidence="2" key="1">
    <citation type="journal article" date="2017" name="Nat. Ecol. Evol.">
        <title>Genome expansion and lineage-specific genetic innovations in the forest pathogenic fungi Armillaria.</title>
        <authorList>
            <person name="Sipos G."/>
            <person name="Prasanna A.N."/>
            <person name="Walter M.C."/>
            <person name="O'Connor E."/>
            <person name="Balint B."/>
            <person name="Krizsan K."/>
            <person name="Kiss B."/>
            <person name="Hess J."/>
            <person name="Varga T."/>
            <person name="Slot J."/>
            <person name="Riley R."/>
            <person name="Boka B."/>
            <person name="Rigling D."/>
            <person name="Barry K."/>
            <person name="Lee J."/>
            <person name="Mihaltcheva S."/>
            <person name="LaButti K."/>
            <person name="Lipzen A."/>
            <person name="Waldron R."/>
            <person name="Moloney N.M."/>
            <person name="Sperisen C."/>
            <person name="Kredics L."/>
            <person name="Vagvoelgyi C."/>
            <person name="Patrignani A."/>
            <person name="Fitzpatrick D."/>
            <person name="Nagy I."/>
            <person name="Doyle S."/>
            <person name="Anderson J.B."/>
            <person name="Grigoriev I.V."/>
            <person name="Gueldener U."/>
            <person name="Muensterkoetter M."/>
            <person name="Nagy L.G."/>
        </authorList>
    </citation>
    <scope>NUCLEOTIDE SEQUENCE [LARGE SCALE GENOMIC DNA]</scope>
    <source>
        <strain evidence="2">Ar21-2</strain>
    </source>
</reference>
<sequence>MATESVFCASYISLSRYSNVDQVTAAKNWRLGRPGKVNWHQSQRDYIRPPPFLKARTHRFPHRHHWLDLTTDHRRGAKDRENEGPLRLRPDLRLRTNSSQTNNVHCPARTIYNHSSNGNATGAELIRRLSAGPRQPDGIMESGVTGPFRSHLPGLDPPSRKIAGLSNGGYPPEMPVDDPYCPFKADVSYLGRMLMHTDSWRIDVDVGTHDDRLNDVVESWTATATATVGHGVVLSDYLDIQRCW</sequence>
<dbReference type="AlphaFoldDB" id="A0A2H3DXT8"/>
<accession>A0A2H3DXT8</accession>
<dbReference type="InParanoid" id="A0A2H3DXT8"/>
<dbReference type="Proteomes" id="UP000217790">
    <property type="component" value="Unassembled WGS sequence"/>
</dbReference>
<protein>
    <submittedName>
        <fullName evidence="1">Uncharacterized protein</fullName>
    </submittedName>
</protein>
<dbReference type="EMBL" id="KZ293647">
    <property type="protein sequence ID" value="PBL00030.1"/>
    <property type="molecule type" value="Genomic_DNA"/>
</dbReference>
<keyword evidence="2" id="KW-1185">Reference proteome</keyword>
<name>A0A2H3DXT8_ARMGA</name>
<evidence type="ECO:0000313" key="1">
    <source>
        <dbReference type="EMBL" id="PBL00030.1"/>
    </source>
</evidence>
<gene>
    <name evidence="1" type="ORF">ARMGADRAFT_1161569</name>
</gene>